<keyword evidence="2" id="KW-0255">Endonuclease</keyword>
<dbReference type="OrthoDB" id="9802640at2"/>
<dbReference type="Proteomes" id="UP000318126">
    <property type="component" value="Unassembled WGS sequence"/>
</dbReference>
<organism evidence="2 3">
    <name type="scientific">Shewanella hanedai</name>
    <name type="common">Alteromonas hanedai</name>
    <dbReference type="NCBI Taxonomy" id="25"/>
    <lineage>
        <taxon>Bacteria</taxon>
        <taxon>Pseudomonadati</taxon>
        <taxon>Pseudomonadota</taxon>
        <taxon>Gammaproteobacteria</taxon>
        <taxon>Alteromonadales</taxon>
        <taxon>Shewanellaceae</taxon>
        <taxon>Shewanella</taxon>
    </lineage>
</organism>
<evidence type="ECO:0000259" key="1">
    <source>
        <dbReference type="Pfam" id="PF01844"/>
    </source>
</evidence>
<dbReference type="GO" id="GO:0003676">
    <property type="term" value="F:nucleic acid binding"/>
    <property type="evidence" value="ECO:0007669"/>
    <property type="project" value="InterPro"/>
</dbReference>
<sequence>MPKGVEYKHTINIPATKYYLYRFEDSLTSVQFKFVLQSVDKHLEYYVAQGKGDQVTIRTLVDSYRAKLTLQAVYPDEVHEQTTEFTEGAVKQVTINAYERDPKARAACIDKYGSICKVCDFNFEAIYGSIGKGFIHVHHKVDIATIGKSYQVDPINDLIPVCPNCHAMLHTGKPAMSIEKLKQIIDSSNT</sequence>
<keyword evidence="2" id="KW-0540">Nuclease</keyword>
<dbReference type="GO" id="GO:0004519">
    <property type="term" value="F:endonuclease activity"/>
    <property type="evidence" value="ECO:0007669"/>
    <property type="project" value="UniProtKB-KW"/>
</dbReference>
<dbReference type="EMBL" id="VKGK01000007">
    <property type="protein sequence ID" value="TRY14979.1"/>
    <property type="molecule type" value="Genomic_DNA"/>
</dbReference>
<proteinExistence type="predicted"/>
<feature type="domain" description="HNH" evidence="1">
    <location>
        <begin position="116"/>
        <end position="171"/>
    </location>
</feature>
<comment type="caution">
    <text evidence="2">The sequence shown here is derived from an EMBL/GenBank/DDBJ whole genome shotgun (WGS) entry which is preliminary data.</text>
</comment>
<dbReference type="CDD" id="cd00085">
    <property type="entry name" value="HNHc"/>
    <property type="match status" value="1"/>
</dbReference>
<dbReference type="InterPro" id="IPR002711">
    <property type="entry name" value="HNH"/>
</dbReference>
<dbReference type="GO" id="GO:0008270">
    <property type="term" value="F:zinc ion binding"/>
    <property type="evidence" value="ECO:0007669"/>
    <property type="project" value="InterPro"/>
</dbReference>
<gene>
    <name evidence="2" type="ORF">FN961_08000</name>
</gene>
<evidence type="ECO:0000313" key="2">
    <source>
        <dbReference type="EMBL" id="TRY14979.1"/>
    </source>
</evidence>
<dbReference type="AlphaFoldDB" id="A0A553JRA4"/>
<accession>A0A553JRA4</accession>
<keyword evidence="3" id="KW-1185">Reference proteome</keyword>
<reference evidence="3" key="1">
    <citation type="submission" date="2019-07" db="EMBL/GenBank/DDBJ databases">
        <title>Shewanella sp. YLB-08 draft genomic sequence.</title>
        <authorList>
            <person name="Yu L."/>
        </authorList>
    </citation>
    <scope>NUCLEOTIDE SEQUENCE [LARGE SCALE GENOMIC DNA]</scope>
    <source>
        <strain evidence="3">JCM 20706</strain>
    </source>
</reference>
<keyword evidence="2" id="KW-0378">Hydrolase</keyword>
<evidence type="ECO:0000313" key="3">
    <source>
        <dbReference type="Proteomes" id="UP000318126"/>
    </source>
</evidence>
<name>A0A553JRA4_SHEHA</name>
<dbReference type="Pfam" id="PF01844">
    <property type="entry name" value="HNH"/>
    <property type="match status" value="1"/>
</dbReference>
<dbReference type="InterPro" id="IPR003615">
    <property type="entry name" value="HNH_nuc"/>
</dbReference>
<protein>
    <submittedName>
        <fullName evidence="2">HNH endonuclease</fullName>
    </submittedName>
</protein>